<keyword evidence="1" id="KW-1133">Transmembrane helix</keyword>
<evidence type="ECO:0000313" key="2">
    <source>
        <dbReference type="EMBL" id="OGI63920.1"/>
    </source>
</evidence>
<comment type="caution">
    <text evidence="2">The sequence shown here is derived from an EMBL/GenBank/DDBJ whole genome shotgun (WGS) entry which is preliminary data.</text>
</comment>
<evidence type="ECO:0000313" key="3">
    <source>
        <dbReference type="Proteomes" id="UP000178985"/>
    </source>
</evidence>
<organism evidence="2 3">
    <name type="scientific">Candidatus Nomurabacteria bacterium RIFCSPHIGHO2_01_FULL_40_20</name>
    <dbReference type="NCBI Taxonomy" id="1801738"/>
    <lineage>
        <taxon>Bacteria</taxon>
        <taxon>Candidatus Nomuraibacteriota</taxon>
    </lineage>
</organism>
<evidence type="ECO:0000256" key="1">
    <source>
        <dbReference type="SAM" id="Phobius"/>
    </source>
</evidence>
<name>A0A1F6V2L3_9BACT</name>
<keyword evidence="1" id="KW-0812">Transmembrane</keyword>
<gene>
    <name evidence="2" type="ORF">A2733_01660</name>
</gene>
<dbReference type="Proteomes" id="UP000178985">
    <property type="component" value="Unassembled WGS sequence"/>
</dbReference>
<dbReference type="AlphaFoldDB" id="A0A1F6V2L3"/>
<proteinExistence type="predicted"/>
<accession>A0A1F6V2L3</accession>
<feature type="transmembrane region" description="Helical" evidence="1">
    <location>
        <begin position="36"/>
        <end position="57"/>
    </location>
</feature>
<dbReference type="InterPro" id="IPR043993">
    <property type="entry name" value="T4SS_pilin"/>
</dbReference>
<dbReference type="Pfam" id="PF18895">
    <property type="entry name" value="T4SS_pilin"/>
    <property type="match status" value="1"/>
</dbReference>
<sequence>MNIISDLFHDFFLVKIAYASVDSFIGNVNKFILNPLIVLLFAIAFVVFLYGIVMFLVNQENEQKRTDGKKHMIWGLVGLTIMFCVWALINLLVSTFKLEQDVTPDSSTVGGTVHLQDFPVQSPYVPP</sequence>
<reference evidence="2 3" key="1">
    <citation type="journal article" date="2016" name="Nat. Commun.">
        <title>Thousands of microbial genomes shed light on interconnected biogeochemical processes in an aquifer system.</title>
        <authorList>
            <person name="Anantharaman K."/>
            <person name="Brown C.T."/>
            <person name="Hug L.A."/>
            <person name="Sharon I."/>
            <person name="Castelle C.J."/>
            <person name="Probst A.J."/>
            <person name="Thomas B.C."/>
            <person name="Singh A."/>
            <person name="Wilkins M.J."/>
            <person name="Karaoz U."/>
            <person name="Brodie E.L."/>
            <person name="Williams K.H."/>
            <person name="Hubbard S.S."/>
            <person name="Banfield J.F."/>
        </authorList>
    </citation>
    <scope>NUCLEOTIDE SEQUENCE [LARGE SCALE GENOMIC DNA]</scope>
</reference>
<protein>
    <submittedName>
        <fullName evidence="2">Uncharacterized protein</fullName>
    </submittedName>
</protein>
<keyword evidence="1" id="KW-0472">Membrane</keyword>
<dbReference type="EMBL" id="MFTO01000011">
    <property type="protein sequence ID" value="OGI63920.1"/>
    <property type="molecule type" value="Genomic_DNA"/>
</dbReference>
<feature type="transmembrane region" description="Helical" evidence="1">
    <location>
        <begin position="73"/>
        <end position="93"/>
    </location>
</feature>